<dbReference type="RefSeq" id="XP_014179738.1">
    <property type="nucleotide sequence ID" value="XM_014324263.1"/>
</dbReference>
<dbReference type="KEGG" id="tasa:A1Q1_03034"/>
<dbReference type="OrthoDB" id="2565098at2759"/>
<sequence>MAALNLTSLGAELDAIRRQRATSSSSVDTASTGTSPLTPPLLSAPLPFIADTEADDDAIRIDTPRIDTPKPQVAQVEQEKKEQPFATCLLCFQRPPSAVLLPSHEDDPEPRTDRVPFNVALARAMRKSPEKKRLGMAGFIPPELGASGAELGGKDVLSGPIRSQTGQDGQIKLESRGEGQRGVGRTQCLVCRSGVEGWLRVYTG</sequence>
<evidence type="ECO:0000313" key="2">
    <source>
        <dbReference type="EMBL" id="EJT47996.1"/>
    </source>
</evidence>
<comment type="caution">
    <text evidence="2">The sequence shown here is derived from an EMBL/GenBank/DDBJ whole genome shotgun (WGS) entry which is preliminary data.</text>
</comment>
<feature type="region of interest" description="Disordered" evidence="1">
    <location>
        <begin position="18"/>
        <end position="48"/>
    </location>
</feature>
<dbReference type="Proteomes" id="UP000002748">
    <property type="component" value="Unassembled WGS sequence"/>
</dbReference>
<organism evidence="2 3">
    <name type="scientific">Trichosporon asahii var. asahii (strain ATCC 90039 / CBS 2479 / JCM 2466 / KCTC 7840 / NBRC 103889/ NCYC 2677 / UAMH 7654)</name>
    <name type="common">Yeast</name>
    <dbReference type="NCBI Taxonomy" id="1186058"/>
    <lineage>
        <taxon>Eukaryota</taxon>
        <taxon>Fungi</taxon>
        <taxon>Dikarya</taxon>
        <taxon>Basidiomycota</taxon>
        <taxon>Agaricomycotina</taxon>
        <taxon>Tremellomycetes</taxon>
        <taxon>Trichosporonales</taxon>
        <taxon>Trichosporonaceae</taxon>
        <taxon>Trichosporon</taxon>
    </lineage>
</organism>
<protein>
    <submittedName>
        <fullName evidence="2">Uncharacterized protein</fullName>
    </submittedName>
</protein>
<evidence type="ECO:0000313" key="3">
    <source>
        <dbReference type="Proteomes" id="UP000002748"/>
    </source>
</evidence>
<proteinExistence type="predicted"/>
<evidence type="ECO:0000256" key="1">
    <source>
        <dbReference type="SAM" id="MobiDB-lite"/>
    </source>
</evidence>
<gene>
    <name evidence="2" type="ORF">A1Q1_03034</name>
</gene>
<dbReference type="HOGENOM" id="CLU_1344087_0_0_1"/>
<accession>J5SX94</accession>
<feature type="region of interest" description="Disordered" evidence="1">
    <location>
        <begin position="155"/>
        <end position="178"/>
    </location>
</feature>
<reference evidence="2 3" key="1">
    <citation type="journal article" date="2012" name="Eukaryot. Cell">
        <title>Draft genome sequence of CBS 2479, the standard type strain of Trichosporon asahii.</title>
        <authorList>
            <person name="Yang R.Y."/>
            <person name="Li H.T."/>
            <person name="Zhu H."/>
            <person name="Zhou G.P."/>
            <person name="Wang M."/>
            <person name="Wang L."/>
        </authorList>
    </citation>
    <scope>NUCLEOTIDE SEQUENCE [LARGE SCALE GENOMIC DNA]</scope>
    <source>
        <strain evidence="3">ATCC 90039 / CBS 2479 / JCM 2466 / KCTC 7840 / NCYC 2677 / UAMH 7654</strain>
    </source>
</reference>
<dbReference type="AlphaFoldDB" id="J5SX94"/>
<feature type="compositionally biased region" description="Low complexity" evidence="1">
    <location>
        <begin position="22"/>
        <end position="47"/>
    </location>
</feature>
<dbReference type="EMBL" id="ALBS01000217">
    <property type="protein sequence ID" value="EJT47996.1"/>
    <property type="molecule type" value="Genomic_DNA"/>
</dbReference>
<dbReference type="VEuPathDB" id="FungiDB:A1Q1_03034"/>
<name>J5SX94_TRIAS</name>
<dbReference type="GeneID" id="25986547"/>